<dbReference type="PANTHER" id="PTHR11377">
    <property type="entry name" value="N-MYRISTOYL TRANSFERASE"/>
    <property type="match status" value="1"/>
</dbReference>
<dbReference type="GO" id="GO:0005737">
    <property type="term" value="C:cytoplasm"/>
    <property type="evidence" value="ECO:0007669"/>
    <property type="project" value="TreeGrafter"/>
</dbReference>
<comment type="similarity">
    <text evidence="1 7">Belongs to the NMT family.</text>
</comment>
<keyword evidence="5 6" id="KW-0012">Acyltransferase</keyword>
<reference evidence="12" key="1">
    <citation type="submission" date="2017-01" db="EMBL/GenBank/DDBJ databases">
        <authorList>
            <person name="Wang Y."/>
            <person name="White M."/>
            <person name="Kvist S."/>
            <person name="Moncalvo J.-M."/>
        </authorList>
    </citation>
    <scope>NUCLEOTIDE SEQUENCE [LARGE SCALE GENOMIC DNA]</scope>
    <source>
        <strain evidence="12">COL-18-3</strain>
    </source>
</reference>
<keyword evidence="4 6" id="KW-0808">Transferase</keyword>
<name>A0A1R1PFP5_ZANCU</name>
<comment type="catalytic activity">
    <reaction evidence="6">
        <text>N-terminal glycyl-[protein] + tetradecanoyl-CoA = N-tetradecanoylglycyl-[protein] + CoA + H(+)</text>
        <dbReference type="Rhea" id="RHEA:15521"/>
        <dbReference type="Rhea" id="RHEA-COMP:12666"/>
        <dbReference type="Rhea" id="RHEA-COMP:12667"/>
        <dbReference type="ChEBI" id="CHEBI:15378"/>
        <dbReference type="ChEBI" id="CHEBI:57287"/>
        <dbReference type="ChEBI" id="CHEBI:57385"/>
        <dbReference type="ChEBI" id="CHEBI:64723"/>
        <dbReference type="ChEBI" id="CHEBI:133050"/>
        <dbReference type="EC" id="2.3.1.97"/>
    </reaction>
</comment>
<accession>A0A1R1PFP5</accession>
<feature type="domain" description="Glycylpeptide N-tetradecanoyltransferase C-terminal" evidence="10">
    <location>
        <begin position="240"/>
        <end position="479"/>
    </location>
</feature>
<dbReference type="EMBL" id="LSSK01001435">
    <property type="protein sequence ID" value="OMH79733.1"/>
    <property type="molecule type" value="Genomic_DNA"/>
</dbReference>
<dbReference type="OrthoDB" id="60315at2759"/>
<keyword evidence="12" id="KW-1185">Reference proteome</keyword>
<evidence type="ECO:0000259" key="10">
    <source>
        <dbReference type="Pfam" id="PF02799"/>
    </source>
</evidence>
<protein>
    <recommendedName>
        <fullName evidence="3 6">Glycylpeptide N-tetradecanoyltransferase</fullName>
        <ecNumber evidence="2 6">2.3.1.97</ecNumber>
    </recommendedName>
</protein>
<dbReference type="Proteomes" id="UP000188320">
    <property type="component" value="Unassembled WGS sequence"/>
</dbReference>
<dbReference type="InterPro" id="IPR022676">
    <property type="entry name" value="NMT_N"/>
</dbReference>
<dbReference type="GO" id="GO:0004379">
    <property type="term" value="F:glycylpeptide N-tetradecanoyltransferase activity"/>
    <property type="evidence" value="ECO:0007669"/>
    <property type="project" value="UniProtKB-EC"/>
</dbReference>
<evidence type="ECO:0000256" key="5">
    <source>
        <dbReference type="ARBA" id="ARBA00023315"/>
    </source>
</evidence>
<dbReference type="AlphaFoldDB" id="A0A1R1PFP5"/>
<evidence type="ECO:0000256" key="6">
    <source>
        <dbReference type="RuleBase" id="RU000586"/>
    </source>
</evidence>
<evidence type="ECO:0000256" key="3">
    <source>
        <dbReference type="ARBA" id="ARBA00022240"/>
    </source>
</evidence>
<evidence type="ECO:0000256" key="8">
    <source>
        <dbReference type="SAM" id="MobiDB-lite"/>
    </source>
</evidence>
<evidence type="ECO:0000256" key="4">
    <source>
        <dbReference type="ARBA" id="ARBA00022679"/>
    </source>
</evidence>
<comment type="caution">
    <text evidence="11">The sequence shown here is derived from an EMBL/GenBank/DDBJ whole genome shotgun (WGS) entry which is preliminary data.</text>
</comment>
<feature type="compositionally biased region" description="Polar residues" evidence="8">
    <location>
        <begin position="23"/>
        <end position="42"/>
    </location>
</feature>
<feature type="compositionally biased region" description="Basic and acidic residues" evidence="8">
    <location>
        <begin position="56"/>
        <end position="74"/>
    </location>
</feature>
<feature type="domain" description="Glycylpeptide N-tetradecanoyltransferase N-terminal" evidence="9">
    <location>
        <begin position="66"/>
        <end position="226"/>
    </location>
</feature>
<evidence type="ECO:0000256" key="1">
    <source>
        <dbReference type="ARBA" id="ARBA00009469"/>
    </source>
</evidence>
<evidence type="ECO:0000259" key="9">
    <source>
        <dbReference type="Pfam" id="PF01233"/>
    </source>
</evidence>
<dbReference type="InterPro" id="IPR000903">
    <property type="entry name" value="NMT"/>
</dbReference>
<gene>
    <name evidence="11" type="ORF">AX774_g6843</name>
</gene>
<evidence type="ECO:0000256" key="2">
    <source>
        <dbReference type="ARBA" id="ARBA00012923"/>
    </source>
</evidence>
<dbReference type="Gene3D" id="3.40.630.170">
    <property type="match status" value="1"/>
</dbReference>
<dbReference type="PIRSF" id="PIRSF015892">
    <property type="entry name" value="N-myristl_transf"/>
    <property type="match status" value="1"/>
</dbReference>
<comment type="function">
    <text evidence="6">Adds a myristoyl group to the N-terminal glycine residue of certain cellular proteins.</text>
</comment>
<dbReference type="SUPFAM" id="SSF55729">
    <property type="entry name" value="Acyl-CoA N-acyltransferases (Nat)"/>
    <property type="match status" value="2"/>
</dbReference>
<evidence type="ECO:0000313" key="11">
    <source>
        <dbReference type="EMBL" id="OMH79733.1"/>
    </source>
</evidence>
<dbReference type="Pfam" id="PF01233">
    <property type="entry name" value="NMT"/>
    <property type="match status" value="1"/>
</dbReference>
<proteinExistence type="inferred from homology"/>
<evidence type="ECO:0000313" key="12">
    <source>
        <dbReference type="Proteomes" id="UP000188320"/>
    </source>
</evidence>
<dbReference type="Pfam" id="PF02799">
    <property type="entry name" value="NMT_C"/>
    <property type="match status" value="1"/>
</dbReference>
<dbReference type="InterPro" id="IPR016181">
    <property type="entry name" value="Acyl_CoA_acyltransferase"/>
</dbReference>
<evidence type="ECO:0000256" key="7">
    <source>
        <dbReference type="RuleBase" id="RU004178"/>
    </source>
</evidence>
<organism evidence="11 12">
    <name type="scientific">Zancudomyces culisetae</name>
    <name type="common">Gut fungus</name>
    <name type="synonym">Smittium culisetae</name>
    <dbReference type="NCBI Taxonomy" id="1213189"/>
    <lineage>
        <taxon>Eukaryota</taxon>
        <taxon>Fungi</taxon>
        <taxon>Fungi incertae sedis</taxon>
        <taxon>Zoopagomycota</taxon>
        <taxon>Kickxellomycotina</taxon>
        <taxon>Harpellomycetes</taxon>
        <taxon>Harpellales</taxon>
        <taxon>Legeriomycetaceae</taxon>
        <taxon>Zancudomyces</taxon>
    </lineage>
</organism>
<dbReference type="InterPro" id="IPR022677">
    <property type="entry name" value="NMT_C"/>
</dbReference>
<dbReference type="PANTHER" id="PTHR11377:SF5">
    <property type="entry name" value="GLYCYLPEPTIDE N-TETRADECANOYLTRANSFERASE"/>
    <property type="match status" value="1"/>
</dbReference>
<feature type="region of interest" description="Disordered" evidence="8">
    <location>
        <begin position="23"/>
        <end position="74"/>
    </location>
</feature>
<sequence>MTAEQTNAIRDLIERLGGQYTLFDTDSDAPNGSESGSTSASTKKAHEFWDTQPVQRQDRKIAKDGPIHPDIPLEKVPREPVTLPEGYYWSEINVDDEAQLKEIHNLLSVNYVEDVDEMFRFKYSADFLIWALKSPGYRSEWNIGIRNTGNKELQGFVSGTEMDLRVNETNRLKMTEINFLCLSKKLRKSRMAPLLIKEITRRTHLKGIFQALYTAGVRLPTPFTICQYYHRPLNIRKLVDTGFSKVPPGSSLSALVAHYDLKANIYGEEKLIGQLGGNVRVRPMQAKDVPQVRKLLNRYLRARSRMHPVFDNDETVGHWLLPRTHTVYSYVVEEIHAGTNNPTGKVLDMISFYMLPSTVLSDSKHSHVNCAYLFYYCVNPEPVTVESCQSHGIDPTGLSKTALRSRIKASNSELVADRVRTLMTYALGLAKRDAHADVFNCVDMLDNNSFVDQLRFGRGDGFLHYYFYNWQLGSNSALTQRDVGLFML</sequence>
<dbReference type="EC" id="2.3.1.97" evidence="2 6"/>